<dbReference type="CDD" id="cd00056">
    <property type="entry name" value="ENDO3c"/>
    <property type="match status" value="1"/>
</dbReference>
<keyword evidence="10 14" id="KW-0408">Iron</keyword>
<dbReference type="PROSITE" id="PS01155">
    <property type="entry name" value="ENDONUCLEASE_III_2"/>
    <property type="match status" value="1"/>
</dbReference>
<dbReference type="EC" id="3.2.2.31" evidence="4 14"/>
<evidence type="ECO:0000256" key="2">
    <source>
        <dbReference type="ARBA" id="ARBA00002933"/>
    </source>
</evidence>
<evidence type="ECO:0000313" key="17">
    <source>
        <dbReference type="Proteomes" id="UP001168552"/>
    </source>
</evidence>
<evidence type="ECO:0000256" key="14">
    <source>
        <dbReference type="RuleBase" id="RU365096"/>
    </source>
</evidence>
<keyword evidence="12" id="KW-0234">DNA repair</keyword>
<dbReference type="InterPro" id="IPR005760">
    <property type="entry name" value="A/G_AdeGlyc_MutY"/>
</dbReference>
<dbReference type="NCBIfam" id="TIGR01084">
    <property type="entry name" value="mutY"/>
    <property type="match status" value="1"/>
</dbReference>
<evidence type="ECO:0000256" key="1">
    <source>
        <dbReference type="ARBA" id="ARBA00000843"/>
    </source>
</evidence>
<dbReference type="Proteomes" id="UP001168552">
    <property type="component" value="Unassembled WGS sequence"/>
</dbReference>
<dbReference type="InterPro" id="IPR011257">
    <property type="entry name" value="DNA_glycosylase"/>
</dbReference>
<dbReference type="SUPFAM" id="SSF48150">
    <property type="entry name" value="DNA-glycosylase"/>
    <property type="match status" value="1"/>
</dbReference>
<evidence type="ECO:0000256" key="4">
    <source>
        <dbReference type="ARBA" id="ARBA00012045"/>
    </source>
</evidence>
<comment type="caution">
    <text evidence="16">The sequence shown here is derived from an EMBL/GenBank/DDBJ whole genome shotgun (WGS) entry which is preliminary data.</text>
</comment>
<dbReference type="InterPro" id="IPR000445">
    <property type="entry name" value="HhH_motif"/>
</dbReference>
<dbReference type="Pfam" id="PF14815">
    <property type="entry name" value="NUDIX_4"/>
    <property type="match status" value="1"/>
</dbReference>
<proteinExistence type="inferred from homology"/>
<evidence type="ECO:0000256" key="12">
    <source>
        <dbReference type="ARBA" id="ARBA00023204"/>
    </source>
</evidence>
<dbReference type="Gene3D" id="3.90.79.10">
    <property type="entry name" value="Nucleoside Triphosphate Pyrophosphohydrolase"/>
    <property type="match status" value="1"/>
</dbReference>
<keyword evidence="13 14" id="KW-0326">Glycosidase</keyword>
<dbReference type="SMART" id="SM00478">
    <property type="entry name" value="ENDO3c"/>
    <property type="match status" value="1"/>
</dbReference>
<keyword evidence="11" id="KW-0411">Iron-sulfur</keyword>
<dbReference type="PANTHER" id="PTHR42944:SF1">
    <property type="entry name" value="ADENINE DNA GLYCOSYLASE"/>
    <property type="match status" value="1"/>
</dbReference>
<dbReference type="InterPro" id="IPR023170">
    <property type="entry name" value="HhH_base_excis_C"/>
</dbReference>
<dbReference type="Pfam" id="PF00633">
    <property type="entry name" value="HHH"/>
    <property type="match status" value="1"/>
</dbReference>
<dbReference type="Gene3D" id="1.10.340.30">
    <property type="entry name" value="Hypothetical protein, domain 2"/>
    <property type="match status" value="1"/>
</dbReference>
<dbReference type="Pfam" id="PF00730">
    <property type="entry name" value="HhH-GPD"/>
    <property type="match status" value="1"/>
</dbReference>
<evidence type="ECO:0000259" key="15">
    <source>
        <dbReference type="SMART" id="SM00478"/>
    </source>
</evidence>
<evidence type="ECO:0000256" key="6">
    <source>
        <dbReference type="ARBA" id="ARBA00022485"/>
    </source>
</evidence>
<keyword evidence="17" id="KW-1185">Reference proteome</keyword>
<keyword evidence="9" id="KW-0378">Hydrolase</keyword>
<comment type="catalytic activity">
    <reaction evidence="1 14">
        <text>Hydrolyzes free adenine bases from 7,8-dihydro-8-oxoguanine:adenine mismatched double-stranded DNA, leaving an apurinic site.</text>
        <dbReference type="EC" id="3.2.2.31"/>
    </reaction>
</comment>
<dbReference type="InterPro" id="IPR029119">
    <property type="entry name" value="MutY_C"/>
</dbReference>
<keyword evidence="8 14" id="KW-0227">DNA damage</keyword>
<evidence type="ECO:0000313" key="16">
    <source>
        <dbReference type="EMBL" id="MDN4165671.1"/>
    </source>
</evidence>
<evidence type="ECO:0000256" key="8">
    <source>
        <dbReference type="ARBA" id="ARBA00022763"/>
    </source>
</evidence>
<keyword evidence="7" id="KW-0479">Metal-binding</keyword>
<dbReference type="PANTHER" id="PTHR42944">
    <property type="entry name" value="ADENINE DNA GLYCOSYLASE"/>
    <property type="match status" value="1"/>
</dbReference>
<evidence type="ECO:0000256" key="11">
    <source>
        <dbReference type="ARBA" id="ARBA00023014"/>
    </source>
</evidence>
<comment type="cofactor">
    <cofactor evidence="14">
        <name>[4Fe-4S] cluster</name>
        <dbReference type="ChEBI" id="CHEBI:49883"/>
    </cofactor>
    <text evidence="14">Binds 1 [4Fe-4S] cluster.</text>
</comment>
<feature type="domain" description="HhH-GPD" evidence="15">
    <location>
        <begin position="40"/>
        <end position="191"/>
    </location>
</feature>
<name>A0ABT8F615_9BACT</name>
<evidence type="ECO:0000256" key="7">
    <source>
        <dbReference type="ARBA" id="ARBA00022723"/>
    </source>
</evidence>
<comment type="function">
    <text evidence="2">Adenine glycosylase active on G-A mispairs. MutY also corrects error-prone DNA synthesis past GO lesions which are due to the oxidatively damaged form of guanine: 7,8-dihydro-8-oxoguanine (8-oxo-dGTP).</text>
</comment>
<evidence type="ECO:0000256" key="5">
    <source>
        <dbReference type="ARBA" id="ARBA00022023"/>
    </source>
</evidence>
<evidence type="ECO:0000256" key="3">
    <source>
        <dbReference type="ARBA" id="ARBA00008343"/>
    </source>
</evidence>
<keyword evidence="6" id="KW-0004">4Fe-4S</keyword>
<evidence type="ECO:0000256" key="13">
    <source>
        <dbReference type="ARBA" id="ARBA00023295"/>
    </source>
</evidence>
<evidence type="ECO:0000256" key="10">
    <source>
        <dbReference type="ARBA" id="ARBA00023004"/>
    </source>
</evidence>
<dbReference type="InterPro" id="IPR015797">
    <property type="entry name" value="NUDIX_hydrolase-like_dom_sf"/>
</dbReference>
<comment type="similarity">
    <text evidence="3 14">Belongs to the Nth/MutY family.</text>
</comment>
<protein>
    <recommendedName>
        <fullName evidence="5 14">Adenine DNA glycosylase</fullName>
        <ecNumber evidence="4 14">3.2.2.31</ecNumber>
    </recommendedName>
</protein>
<dbReference type="CDD" id="cd03431">
    <property type="entry name" value="NUDIX_DNA_Glycosylase_C-MutY"/>
    <property type="match status" value="1"/>
</dbReference>
<dbReference type="Gene3D" id="1.10.1670.10">
    <property type="entry name" value="Helix-hairpin-Helix base-excision DNA repair enzymes (C-terminal)"/>
    <property type="match status" value="1"/>
</dbReference>
<gene>
    <name evidence="16" type="primary">mutY</name>
    <name evidence="16" type="ORF">QWY31_09165</name>
</gene>
<dbReference type="InterPro" id="IPR004036">
    <property type="entry name" value="Endonuclease-III-like_CS2"/>
</dbReference>
<organism evidence="16 17">
    <name type="scientific">Shiella aurantiaca</name>
    <dbReference type="NCBI Taxonomy" id="3058365"/>
    <lineage>
        <taxon>Bacteria</taxon>
        <taxon>Pseudomonadati</taxon>
        <taxon>Bacteroidota</taxon>
        <taxon>Cytophagia</taxon>
        <taxon>Cytophagales</taxon>
        <taxon>Shiellaceae</taxon>
        <taxon>Shiella</taxon>
    </lineage>
</organism>
<dbReference type="EMBL" id="JAUHJS010000004">
    <property type="protein sequence ID" value="MDN4165671.1"/>
    <property type="molecule type" value="Genomic_DNA"/>
</dbReference>
<reference evidence="16" key="1">
    <citation type="submission" date="2023-06" db="EMBL/GenBank/DDBJ databases">
        <title>Cytophagales bacterium Strain LB-30, isolated from soil.</title>
        <authorList>
            <person name="Liu B."/>
        </authorList>
    </citation>
    <scope>NUCLEOTIDE SEQUENCE</scope>
    <source>
        <strain evidence="16">LB-30</strain>
    </source>
</reference>
<accession>A0ABT8F615</accession>
<evidence type="ECO:0000256" key="9">
    <source>
        <dbReference type="ARBA" id="ARBA00022801"/>
    </source>
</evidence>
<sequence length="355" mass="40911">MHKQDTFFSESLLNWYAENQRDLPWRGTRDPYKIWLSEIILQQTRVAQGLPYYERFIERFPTVKQLAKAEEQEVLRLWQGLGYYSRARNLHACVRKVESEYGGIFPEGYAELQKLPGIGKYTAAAIASFAFHESVPVVDGNVLRVLARYFGIAQDIGEAKNWSVFFSLAQKQLGSFPPQIFNQAIMEFGAVQCKPGMPNCETCPVRIGCYAAQEKQQLALPVKVKKTKIRPRYFTYWLVQNQEGEVAVQERKDTDIWKGLYHFPLLETESLPKEEEVLKALPAGLFIQELPSGGSVSVSPVIKHVLSHQHLFIRFIHVKEASVSQKGPWRWVNTEQLQELPKPIVIDKYLQEYLF</sequence>
<dbReference type="InterPro" id="IPR003265">
    <property type="entry name" value="HhH-GPD_domain"/>
</dbReference>
<dbReference type="RefSeq" id="WP_320004201.1">
    <property type="nucleotide sequence ID" value="NZ_JAUHJS010000004.1"/>
</dbReference>
<dbReference type="SUPFAM" id="SSF55811">
    <property type="entry name" value="Nudix"/>
    <property type="match status" value="1"/>
</dbReference>
<dbReference type="InterPro" id="IPR044298">
    <property type="entry name" value="MIG/MutY"/>
</dbReference>